<dbReference type="InterPro" id="IPR042188">
    <property type="entry name" value="MmgE/PrpD_sf_2"/>
</dbReference>
<dbReference type="InterPro" id="IPR014031">
    <property type="entry name" value="Ketoacyl_synth_C"/>
</dbReference>
<reference evidence="11" key="2">
    <citation type="submission" date="2020-02" db="EMBL/GenBank/DDBJ databases">
        <authorList>
            <person name="Gilchrist C.L.M."/>
            <person name="Chooi Y.-H."/>
        </authorList>
    </citation>
    <scope>NUCLEOTIDE SEQUENCE</scope>
    <source>
        <strain evidence="11">MST-FP2251</strain>
    </source>
</reference>
<evidence type="ECO:0000259" key="9">
    <source>
        <dbReference type="PROSITE" id="PS52004"/>
    </source>
</evidence>
<dbReference type="SUPFAM" id="SSF52151">
    <property type="entry name" value="FabD/lysophospholipase-like"/>
    <property type="match status" value="1"/>
</dbReference>
<dbReference type="InterPro" id="IPR049900">
    <property type="entry name" value="PKS_mFAS_DH"/>
</dbReference>
<dbReference type="Pfam" id="PF00109">
    <property type="entry name" value="ketoacyl-synt"/>
    <property type="match status" value="1"/>
</dbReference>
<dbReference type="PROSITE" id="PS00606">
    <property type="entry name" value="KS3_1"/>
    <property type="match status" value="1"/>
</dbReference>
<dbReference type="InterPro" id="IPR020841">
    <property type="entry name" value="PKS_Beta-ketoAc_synthase_dom"/>
</dbReference>
<accession>A0AAD4CIY0</accession>
<dbReference type="InterPro" id="IPR042183">
    <property type="entry name" value="MmgE/PrpD_sf_1"/>
</dbReference>
<dbReference type="GO" id="GO:0044550">
    <property type="term" value="P:secondary metabolite biosynthetic process"/>
    <property type="evidence" value="ECO:0007669"/>
    <property type="project" value="TreeGrafter"/>
</dbReference>
<dbReference type="GO" id="GO:0006633">
    <property type="term" value="P:fatty acid biosynthetic process"/>
    <property type="evidence" value="ECO:0007669"/>
    <property type="project" value="InterPro"/>
</dbReference>
<dbReference type="InterPro" id="IPR006162">
    <property type="entry name" value="Ppantetheine_attach_site"/>
</dbReference>
<dbReference type="FunFam" id="3.40.47.10:FF:000019">
    <property type="entry name" value="Polyketide synthase type I"/>
    <property type="match status" value="1"/>
</dbReference>
<protein>
    <recommendedName>
        <fullName evidence="13">Carrier domain-containing protein</fullName>
    </recommendedName>
</protein>
<dbReference type="SMART" id="SM00826">
    <property type="entry name" value="PKS_DH"/>
    <property type="match status" value="1"/>
</dbReference>
<dbReference type="SMART" id="SM00827">
    <property type="entry name" value="PKS_AT"/>
    <property type="match status" value="1"/>
</dbReference>
<dbReference type="Gene3D" id="3.30.1330.120">
    <property type="entry name" value="2-methylcitrate dehydratase PrpD"/>
    <property type="match status" value="1"/>
</dbReference>
<dbReference type="InterPro" id="IPR016039">
    <property type="entry name" value="Thiolase-like"/>
</dbReference>
<dbReference type="GO" id="GO:0008168">
    <property type="term" value="F:methyltransferase activity"/>
    <property type="evidence" value="ECO:0007669"/>
    <property type="project" value="UniProtKB-KW"/>
</dbReference>
<dbReference type="Pfam" id="PF14765">
    <property type="entry name" value="PS-DH"/>
    <property type="match status" value="1"/>
</dbReference>
<dbReference type="InterPro" id="IPR009081">
    <property type="entry name" value="PP-bd_ACP"/>
</dbReference>
<dbReference type="Pfam" id="PF08659">
    <property type="entry name" value="KR"/>
    <property type="match status" value="1"/>
</dbReference>
<feature type="domain" description="Ketosynthase family 3 (KS3)" evidence="9">
    <location>
        <begin position="5"/>
        <end position="440"/>
    </location>
</feature>
<feature type="compositionally biased region" description="Low complexity" evidence="7">
    <location>
        <begin position="2506"/>
        <end position="2529"/>
    </location>
</feature>
<feature type="active site" description="Proton donor; for dehydratase activity" evidence="6">
    <location>
        <position position="1156"/>
    </location>
</feature>
<dbReference type="InterPro" id="IPR018201">
    <property type="entry name" value="Ketoacyl_synth_AS"/>
</dbReference>
<keyword evidence="1" id="KW-0596">Phosphopantetheine</keyword>
<dbReference type="InterPro" id="IPR036148">
    <property type="entry name" value="MmgE/PrpD_sf"/>
</dbReference>
<dbReference type="PROSITE" id="PS52004">
    <property type="entry name" value="KS3_2"/>
    <property type="match status" value="1"/>
</dbReference>
<dbReference type="InterPro" id="IPR036736">
    <property type="entry name" value="ACP-like_sf"/>
</dbReference>
<dbReference type="Gene3D" id="3.40.47.10">
    <property type="match status" value="1"/>
</dbReference>
<dbReference type="InterPro" id="IPR016035">
    <property type="entry name" value="Acyl_Trfase/lysoPLipase"/>
</dbReference>
<dbReference type="InterPro" id="IPR045337">
    <property type="entry name" value="MmgE_PrpD_C"/>
</dbReference>
<dbReference type="SUPFAM" id="SSF51735">
    <property type="entry name" value="NAD(P)-binding Rossmann-fold domains"/>
    <property type="match status" value="1"/>
</dbReference>
<dbReference type="Pfam" id="PF19305">
    <property type="entry name" value="MmgE_PrpD_C"/>
    <property type="match status" value="1"/>
</dbReference>
<feature type="compositionally biased region" description="Polar residues" evidence="7">
    <location>
        <begin position="2570"/>
        <end position="2596"/>
    </location>
</feature>
<dbReference type="InterPro" id="IPR016036">
    <property type="entry name" value="Malonyl_transacylase_ACP-bd"/>
</dbReference>
<keyword evidence="4" id="KW-0808">Transferase</keyword>
<evidence type="ECO:0000256" key="2">
    <source>
        <dbReference type="ARBA" id="ARBA00022553"/>
    </source>
</evidence>
<feature type="region of interest" description="C-terminal hotdog fold" evidence="6">
    <location>
        <begin position="1097"/>
        <end position="1248"/>
    </location>
</feature>
<evidence type="ECO:0000313" key="12">
    <source>
        <dbReference type="Proteomes" id="UP001194746"/>
    </source>
</evidence>
<dbReference type="GO" id="GO:0032259">
    <property type="term" value="P:methylation"/>
    <property type="evidence" value="ECO:0007669"/>
    <property type="project" value="UniProtKB-KW"/>
</dbReference>
<keyword evidence="2" id="KW-0597">Phosphoprotein</keyword>
<evidence type="ECO:0000313" key="11">
    <source>
        <dbReference type="EMBL" id="KAF9887406.1"/>
    </source>
</evidence>
<feature type="region of interest" description="Disordered" evidence="7">
    <location>
        <begin position="2570"/>
        <end position="2598"/>
    </location>
</feature>
<dbReference type="Pfam" id="PF02801">
    <property type="entry name" value="Ketoacyl-synt_C"/>
    <property type="match status" value="1"/>
</dbReference>
<dbReference type="SMART" id="SM00822">
    <property type="entry name" value="PKS_KR"/>
    <property type="match status" value="1"/>
</dbReference>
<dbReference type="GO" id="GO:0004315">
    <property type="term" value="F:3-oxoacyl-[acyl-carrier-protein] synthase activity"/>
    <property type="evidence" value="ECO:0007669"/>
    <property type="project" value="InterPro"/>
</dbReference>
<dbReference type="InterPro" id="IPR036291">
    <property type="entry name" value="NAD(P)-bd_dom_sf"/>
</dbReference>
<dbReference type="InterPro" id="IPR001227">
    <property type="entry name" value="Ac_transferase_dom_sf"/>
</dbReference>
<sequence>MASCNEPVAIIGSACRFAGGASSPERLWGLLRDPEDFRREIPADRFSVDGFYHPDGTHHGHTNVRHAYFLEGDVGVFDAEFFGIKPTEAKAMDPQQRLLLEVVYEGLESSGIALHNSKGNNTGVYVGVMVDDYAKMQTRDLQEIRTYTATGTANSILSNRISYWFDWHGPSLTIDTACSSSLVAVHLAVQALRRGDSHMSVACGSNLILGPEMFIGESNLNMLSPDGLSRMWDQGANGYARGEGVAALFLKTLSVALADGDHIECLIRETALNQDGATAGITMPSPSAQEILIRTTYANAGLDLAVHSHRPQFFEAHGTGTPAGDPVEAEAIYNAFITSGTRNEDHSPLYAGSLKTVVGHTEGTAGVAALLKTSLALQHCEIPPNLHFHQLSSTVAPFYKGMQVPTRAIPWPTVPEGAPRRASVNSFGFGGANAHAILESYEQPEQRSRPPTSTLFTPFVFSTQSQSSLRLYLSDILNFLTNDDQGGIDSINPHDLAGTLRNHRSLFSYRLSVTASSTRALQQKITTALSNENLGVRAKQDSTTTGGKIFGFFTGQGAQYARMGAELIEHSELARAIVDQLESSLADLPDSDRPRWSLQAEILADATSTRINEAALSQPLCTAIQILIVDLLRVAGVSFASVLGHSSGEIAAAYAAGYLTASDAIRVAYYRGVHSESALSPNGKDLKGAMLAIGGTVEDIAEICGDDVFAGRITVAAHNAPSSVTVSGDEDAISELQAILDDESKFHRRLMVDKAYHSTHMQSCLPGYITSLRQCGIRPRQSSPPDCVWWSSVYNRPICENDMVELSDAYWAKNMAQPVLFAEAAHDVIKSTGPFALSLEVGPHPALRRPATQNIQVALDGKEIPYHGTLVRDNNAVEAVADALGFLWSHLSRDVVDLDKYERSMTGKPSQYTRVKALPTYSWNHQTRYWHESRLSRNLRFRTHSPHSLLGDVSPDSAPHCRLWRNLLVERDMEWLSDHKVQGQTVFPASGYMVLAIEAMRILAADEGKHIRLIQMHNFNIHQAMSFSSDDMGIEVLLSLSGIIRKTDVIRAQFTYAAAVNRRSHDLSLVADGEMEILIGDPLPSLLPTRRPLLPNLIDVEPTAFYTALDALGYNFSGRFRSLQSMRRRYNWATCLFPLHEMEKNTDLLIHPAQLDSVLQSAMLAYCYPGDGRLDTIHLPKSIRHLRVNPALLAGHSEQQTAVSRIFEDKASTADIVADIDVYSTTSDYGIVQCQGLSLVPLGGGPTPANDHHLFSKVHFINTELDGENAARDIDVGDDKRDILSVLDRISIFFLRQFEQSIPDDDPLRSEFPTNHYLNFARHMTEGVFKDQHRLANPTWIHDTHDDIIQASRRFQHLPDLKLALLVGEQMSRVFNRETDILEEFRKSNLLDRLYADGIGPRETASWIANTVNQIVARYPHIRILEIGAGTGGATKAILHKIGSCFGSYTYTDISSAFFENAKAAFAQHRERMSFRTLDLEEDPIAQGYIEEDYDVVVASFVMHATSDLVRSLRHVRYLLRPGGHLIVGEGIWDEKPMLWNGFVFGTLPGWWLGVDSGRTLSPLVSPQQWENLLRSAGFGGVDCRVPEVFQDTLNTFGFSAQAINDTVRLLRDPARISSSFPGLISKLVLVGGQTSRSKHLMDGVQSLLGPNFQQIYAFSSLVEVDYAVIDADTVVVALTELDSPLFENMSPLRWEGMKNMFGSGKILLWVTSGRLDQQPYSNITLGFGRTARLEVPGLYLQQLDIADPMNTSAKTIANILIRFYVSVALSKGGGSNLLLNPEPEIVIDRHNRHLVARLRLLPELNDRYNSARRPIIFNETDLSQKHFAIEWNHDQAYTATEVARLDNDLSPKLPGDMIELRTTHTVLLALRTAMDYRFLIRGVQTSTMIPYLALVSTLSSTYRIPAAFTVRADVHDGKVGSFLAHIGACLIAQSVLGVFCKGQTLLAYKPPPIIADALATEAVDRGVNLLCSVDTTSDVHVPSSWIRLPCNVSRHEHDEILQPERISGFVTFSNASDDSNIEVLLASSLPSQCRVVTRESLYSVSSGATMQTTIPAVIQQLQQASENAMRKYQGNPGAADTLSLIQLLSMDKQPDDPLSVVDWRVDSSLPLHITRLDTPPIFKGIHATYWIVGLAGPLGLSLIDWMISKGVRNVVISSRDPKVAPEWIASHRRRGAIVTVMPCNATDEVMLKRVHQDICATLPPIVGVIHGAMVLRDELISNMSFESLMDALGPKVSGSTYLDRIFFRENLDFFVLVSSTVGLVGNHGQANYAAANTFMSGLAGHRRMRGLRASAVNMGFIRGIGYMQRAARPEAMRSMKIANAMEVSEEGWRQIISEAIDASRLESPVGPEISTGILPASFDAPNPPSWFADPMMSHFITQGKANGADESKLDGETISTRQQLQTCQCREEARRIIENGLSDKLRNVLQIDTDTETIMGNSSIDLGIDSLVSVDIRSWFLQEMEVNMPALKIMDNEPMCNLVQFAIENLPASLIPEVVSNDSASADALASNGQSSPDEASSDSPDSSLVVTPELRYSYESQAVGSKGSIVVGETELEEVTEGGQPRIVTNQRKSPTWPNSETLVTSEEQGQPISEKTRTERLARWTVELKYEDIPDEVVQRTKDLFLDTLGCTIAGRHHPAVTGIARFAAQMGPSSGKSELVDSALNRTTSPAFAALINGASSHVVEQDDLHNRSISHPATIIFPTALAVGQDVQATGKEFIAACVVGYEVMCRAGEYLGKSHYEVFHTTATAGVLGAAAAAARLLKLSFDQTLSAIGTAGTQAAGLWQFLMDATHSKQVHTGKACFDGIFAAYTARENLLGPRDILEGPRAMGVALIPGTKYPEAIDRNLGGEWAVVRSSFKWHASCRHTHPSVDALLALMSKHNVAFGEIESVVSRTYKAALDVLGLSGAGETVHQSKFSMGFVLAVAAKKGHAMITDFTEEDLEDQELREFQSRVSMVLDEEIDAAFPLVWKGLVIVTTKDGRELTESIEFPKGDPEFTLTRAEIEMKMRALATYGGFNDEKRVAQLIGRAWNLENETGHRDYCHMRRKPDTLRGHPMAAAVESGRGIREGDIASRTRQATAGQSADAQCGELRALTASPRSGWASKAKSFSNEARPEAASSLAEVAEGSWVCY</sequence>
<reference evidence="11" key="1">
    <citation type="journal article" date="2019" name="Beilstein J. Org. Chem.">
        <title>Nanangenines: drimane sesquiterpenoids as the dominant metabolite cohort of a novel Australian fungus, Aspergillus nanangensis.</title>
        <authorList>
            <person name="Lacey H.J."/>
            <person name="Gilchrist C.L.M."/>
            <person name="Crombie A."/>
            <person name="Kalaitzis J.A."/>
            <person name="Vuong D."/>
            <person name="Rutledge P.J."/>
            <person name="Turner P."/>
            <person name="Pitt J.I."/>
            <person name="Lacey E."/>
            <person name="Chooi Y.H."/>
            <person name="Piggott A.M."/>
        </authorList>
    </citation>
    <scope>NUCLEOTIDE SEQUENCE</scope>
    <source>
        <strain evidence="11">MST-FP2251</strain>
    </source>
</reference>
<dbReference type="InterPro" id="IPR020807">
    <property type="entry name" value="PKS_DH"/>
</dbReference>
<organism evidence="11 12">
    <name type="scientific">Aspergillus nanangensis</name>
    <dbReference type="NCBI Taxonomy" id="2582783"/>
    <lineage>
        <taxon>Eukaryota</taxon>
        <taxon>Fungi</taxon>
        <taxon>Dikarya</taxon>
        <taxon>Ascomycota</taxon>
        <taxon>Pezizomycotina</taxon>
        <taxon>Eurotiomycetes</taxon>
        <taxon>Eurotiomycetidae</taxon>
        <taxon>Eurotiales</taxon>
        <taxon>Aspergillaceae</taxon>
        <taxon>Aspergillus</taxon>
        <taxon>Aspergillus subgen. Circumdati</taxon>
    </lineage>
</organism>
<dbReference type="InterPro" id="IPR032821">
    <property type="entry name" value="PKS_assoc"/>
</dbReference>
<dbReference type="Pfam" id="PF21089">
    <property type="entry name" value="PKS_DH_N"/>
    <property type="match status" value="1"/>
</dbReference>
<dbReference type="CDD" id="cd00833">
    <property type="entry name" value="PKS"/>
    <property type="match status" value="1"/>
</dbReference>
<dbReference type="Proteomes" id="UP001194746">
    <property type="component" value="Unassembled WGS sequence"/>
</dbReference>
<evidence type="ECO:0000256" key="6">
    <source>
        <dbReference type="PROSITE-ProRule" id="PRU01363"/>
    </source>
</evidence>
<dbReference type="InterPro" id="IPR057326">
    <property type="entry name" value="KR_dom"/>
</dbReference>
<dbReference type="SUPFAM" id="SSF53335">
    <property type="entry name" value="S-adenosyl-L-methionine-dependent methyltransferases"/>
    <property type="match status" value="1"/>
</dbReference>
<dbReference type="InterPro" id="IPR042104">
    <property type="entry name" value="PKS_dehydratase_sf"/>
</dbReference>
<dbReference type="CDD" id="cd02440">
    <property type="entry name" value="AdoMet_MTases"/>
    <property type="match status" value="1"/>
</dbReference>
<evidence type="ECO:0000259" key="8">
    <source>
        <dbReference type="PROSITE" id="PS50075"/>
    </source>
</evidence>
<proteinExistence type="predicted"/>
<dbReference type="PANTHER" id="PTHR43775:SF20">
    <property type="entry name" value="HYBRID PKS-NRPS SYNTHETASE APDA"/>
    <property type="match status" value="1"/>
</dbReference>
<dbReference type="InterPro" id="IPR029063">
    <property type="entry name" value="SAM-dependent_MTases_sf"/>
</dbReference>
<evidence type="ECO:0000256" key="4">
    <source>
        <dbReference type="ARBA" id="ARBA00022679"/>
    </source>
</evidence>
<dbReference type="InterPro" id="IPR014030">
    <property type="entry name" value="Ketoacyl_synth_N"/>
</dbReference>
<evidence type="ECO:0000256" key="5">
    <source>
        <dbReference type="ARBA" id="ARBA00023268"/>
    </source>
</evidence>
<feature type="domain" description="Carrier" evidence="8">
    <location>
        <begin position="2416"/>
        <end position="2491"/>
    </location>
</feature>
<name>A0AAD4CIY0_ASPNN</name>
<keyword evidence="3" id="KW-0489">Methyltransferase</keyword>
<dbReference type="InterPro" id="IPR045336">
    <property type="entry name" value="MmgE_PrpD_N"/>
</dbReference>
<evidence type="ECO:0000256" key="1">
    <source>
        <dbReference type="ARBA" id="ARBA00022450"/>
    </source>
</evidence>
<feature type="region of interest" description="N-terminal hotdog fold" evidence="6">
    <location>
        <begin position="947"/>
        <end position="1082"/>
    </location>
</feature>
<dbReference type="EMBL" id="VCAU01000062">
    <property type="protein sequence ID" value="KAF9887406.1"/>
    <property type="molecule type" value="Genomic_DNA"/>
</dbReference>
<dbReference type="SUPFAM" id="SSF103378">
    <property type="entry name" value="2-methylcitrate dehydratase PrpD"/>
    <property type="match status" value="1"/>
</dbReference>
<dbReference type="InterPro" id="IPR049552">
    <property type="entry name" value="PKS_DH_N"/>
</dbReference>
<dbReference type="InterPro" id="IPR013217">
    <property type="entry name" value="Methyltransf_12"/>
</dbReference>
<dbReference type="InterPro" id="IPR014043">
    <property type="entry name" value="Acyl_transferase_dom"/>
</dbReference>
<dbReference type="Pfam" id="PF03972">
    <property type="entry name" value="MmgE_PrpD_N"/>
    <property type="match status" value="1"/>
</dbReference>
<dbReference type="GO" id="GO:0004312">
    <property type="term" value="F:fatty acid synthase activity"/>
    <property type="evidence" value="ECO:0007669"/>
    <property type="project" value="TreeGrafter"/>
</dbReference>
<dbReference type="Pfam" id="PF16197">
    <property type="entry name" value="KAsynt_C_assoc"/>
    <property type="match status" value="1"/>
</dbReference>
<dbReference type="SUPFAM" id="SSF55048">
    <property type="entry name" value="Probable ACP-binding domain of malonyl-CoA ACP transacylase"/>
    <property type="match status" value="1"/>
</dbReference>
<evidence type="ECO:0008006" key="13">
    <source>
        <dbReference type="Google" id="ProtNLM"/>
    </source>
</evidence>
<comment type="caution">
    <text evidence="11">The sequence shown here is derived from an EMBL/GenBank/DDBJ whole genome shotgun (WGS) entry which is preliminary data.</text>
</comment>
<dbReference type="SMART" id="SM00825">
    <property type="entry name" value="PKS_KS"/>
    <property type="match status" value="1"/>
</dbReference>
<dbReference type="PANTHER" id="PTHR43775">
    <property type="entry name" value="FATTY ACID SYNTHASE"/>
    <property type="match status" value="1"/>
</dbReference>
<dbReference type="SUPFAM" id="SSF47336">
    <property type="entry name" value="ACP-like"/>
    <property type="match status" value="1"/>
</dbReference>
<dbReference type="Gene3D" id="3.40.50.150">
    <property type="entry name" value="Vaccinia Virus protein VP39"/>
    <property type="match status" value="1"/>
</dbReference>
<dbReference type="Gene3D" id="1.10.4100.10">
    <property type="entry name" value="2-methylcitrate dehydratase PrpD"/>
    <property type="match status" value="1"/>
</dbReference>
<dbReference type="InterPro" id="IPR013968">
    <property type="entry name" value="PKS_KR"/>
</dbReference>
<feature type="region of interest" description="Disordered" evidence="7">
    <location>
        <begin position="2506"/>
        <end position="2530"/>
    </location>
</feature>
<dbReference type="Gene3D" id="3.40.366.10">
    <property type="entry name" value="Malonyl-Coenzyme A Acyl Carrier Protein, domain 2"/>
    <property type="match status" value="1"/>
</dbReference>
<feature type="domain" description="PKS/mFAS DH" evidence="10">
    <location>
        <begin position="947"/>
        <end position="1248"/>
    </location>
</feature>
<keyword evidence="12" id="KW-1185">Reference proteome</keyword>
<dbReference type="Gene3D" id="3.40.50.720">
    <property type="entry name" value="NAD(P)-binding Rossmann-like Domain"/>
    <property type="match status" value="1"/>
</dbReference>
<gene>
    <name evidence="11" type="ORF">FE257_010261</name>
</gene>
<dbReference type="PROSITE" id="PS52019">
    <property type="entry name" value="PKS_MFAS_DH"/>
    <property type="match status" value="1"/>
</dbReference>
<dbReference type="GO" id="GO:0016829">
    <property type="term" value="F:lyase activity"/>
    <property type="evidence" value="ECO:0007669"/>
    <property type="project" value="InterPro"/>
</dbReference>
<feature type="active site" description="Proton acceptor; for dehydratase activity" evidence="6">
    <location>
        <position position="979"/>
    </location>
</feature>
<evidence type="ECO:0000256" key="3">
    <source>
        <dbReference type="ARBA" id="ARBA00022603"/>
    </source>
</evidence>
<evidence type="ECO:0000256" key="7">
    <source>
        <dbReference type="SAM" id="MobiDB-lite"/>
    </source>
</evidence>
<dbReference type="PROSITE" id="PS00012">
    <property type="entry name" value="PHOSPHOPANTETHEINE"/>
    <property type="match status" value="1"/>
</dbReference>
<dbReference type="SUPFAM" id="SSF53901">
    <property type="entry name" value="Thiolase-like"/>
    <property type="match status" value="1"/>
</dbReference>
<dbReference type="Gene3D" id="3.10.129.110">
    <property type="entry name" value="Polyketide synthase dehydratase"/>
    <property type="match status" value="1"/>
</dbReference>
<dbReference type="InterPro" id="IPR049551">
    <property type="entry name" value="PKS_DH_C"/>
</dbReference>
<keyword evidence="5" id="KW-0511">Multifunctional enzyme</keyword>
<dbReference type="Pfam" id="PF08242">
    <property type="entry name" value="Methyltransf_12"/>
    <property type="match status" value="1"/>
</dbReference>
<evidence type="ECO:0000259" key="10">
    <source>
        <dbReference type="PROSITE" id="PS52019"/>
    </source>
</evidence>
<dbReference type="InterPro" id="IPR050091">
    <property type="entry name" value="PKS_NRPS_Biosynth_Enz"/>
</dbReference>
<dbReference type="PROSITE" id="PS50075">
    <property type="entry name" value="CARRIER"/>
    <property type="match status" value="1"/>
</dbReference>
<dbReference type="Pfam" id="PF00698">
    <property type="entry name" value="Acyl_transf_1"/>
    <property type="match status" value="1"/>
</dbReference>